<sequence>MSLRKEAAMFNLFKKPAYCDILAPVDGISLPLEEVPDPVFAQKMMGEGIAFRFEGEKILSPLTGTVLLVAATRHAVGLKGANGVEVLLHVGMDTVELQGRGLEVYVQPGAKVRAGEPLIRIDRGFMEKNHIDLTTMLVVTNGGGYQLEIAKTGVVKTGDPVIRVTR</sequence>
<keyword evidence="5" id="KW-0598">Phosphotransferase system</keyword>
<keyword evidence="4" id="KW-0808">Transferase</keyword>
<dbReference type="Gene3D" id="2.70.70.10">
    <property type="entry name" value="Glucose Permease (Domain IIA)"/>
    <property type="match status" value="1"/>
</dbReference>
<protein>
    <submittedName>
        <fullName evidence="8">PTS glucose transporter subunit IIA</fullName>
    </submittedName>
</protein>
<dbReference type="InterPro" id="IPR050890">
    <property type="entry name" value="PTS_EIIA_component"/>
</dbReference>
<dbReference type="PROSITE" id="PS51093">
    <property type="entry name" value="PTS_EIIA_TYPE_1"/>
    <property type="match status" value="1"/>
</dbReference>
<evidence type="ECO:0000256" key="6">
    <source>
        <dbReference type="ARBA" id="ARBA00022777"/>
    </source>
</evidence>
<dbReference type="EMBL" id="QRUP01000026">
    <property type="protein sequence ID" value="RGR68690.1"/>
    <property type="molecule type" value="Genomic_DNA"/>
</dbReference>
<evidence type="ECO:0000259" key="7">
    <source>
        <dbReference type="PROSITE" id="PS51093"/>
    </source>
</evidence>
<accession>A0A412FKN5</accession>
<keyword evidence="3 8" id="KW-0762">Sugar transport</keyword>
<dbReference type="InterPro" id="IPR011055">
    <property type="entry name" value="Dup_hybrid_motif"/>
</dbReference>
<name>A0A412FKN5_9FIRM</name>
<keyword evidence="2" id="KW-0813">Transport</keyword>
<dbReference type="GO" id="GO:0016301">
    <property type="term" value="F:kinase activity"/>
    <property type="evidence" value="ECO:0007669"/>
    <property type="project" value="UniProtKB-KW"/>
</dbReference>
<dbReference type="GO" id="GO:0005737">
    <property type="term" value="C:cytoplasm"/>
    <property type="evidence" value="ECO:0007669"/>
    <property type="project" value="UniProtKB-SubCell"/>
</dbReference>
<proteinExistence type="predicted"/>
<evidence type="ECO:0000256" key="1">
    <source>
        <dbReference type="ARBA" id="ARBA00004496"/>
    </source>
</evidence>
<dbReference type="InterPro" id="IPR001127">
    <property type="entry name" value="PTS_EIIA_1_perm"/>
</dbReference>
<feature type="domain" description="PTS EIIA type-1" evidence="7">
    <location>
        <begin position="37"/>
        <end position="141"/>
    </location>
</feature>
<dbReference type="PANTHER" id="PTHR45008:SF1">
    <property type="entry name" value="PTS SYSTEM GLUCOSE-SPECIFIC EIIA COMPONENT"/>
    <property type="match status" value="1"/>
</dbReference>
<evidence type="ECO:0000256" key="4">
    <source>
        <dbReference type="ARBA" id="ARBA00022679"/>
    </source>
</evidence>
<reference evidence="8 9" key="1">
    <citation type="submission" date="2018-08" db="EMBL/GenBank/DDBJ databases">
        <title>A genome reference for cultivated species of the human gut microbiota.</title>
        <authorList>
            <person name="Zou Y."/>
            <person name="Xue W."/>
            <person name="Luo G."/>
        </authorList>
    </citation>
    <scope>NUCLEOTIDE SEQUENCE [LARGE SCALE GENOMIC DNA]</scope>
    <source>
        <strain evidence="8 9">AF24-29</strain>
    </source>
</reference>
<dbReference type="GO" id="GO:0009401">
    <property type="term" value="P:phosphoenolpyruvate-dependent sugar phosphotransferase system"/>
    <property type="evidence" value="ECO:0007669"/>
    <property type="project" value="UniProtKB-KW"/>
</dbReference>
<dbReference type="PROSITE" id="PS00371">
    <property type="entry name" value="PTS_EIIA_TYPE_1_HIS"/>
    <property type="match status" value="1"/>
</dbReference>
<evidence type="ECO:0000256" key="3">
    <source>
        <dbReference type="ARBA" id="ARBA00022597"/>
    </source>
</evidence>
<dbReference type="SUPFAM" id="SSF51261">
    <property type="entry name" value="Duplicated hybrid motif"/>
    <property type="match status" value="1"/>
</dbReference>
<organism evidence="8 9">
    <name type="scientific">Holdemania filiformis</name>
    <dbReference type="NCBI Taxonomy" id="61171"/>
    <lineage>
        <taxon>Bacteria</taxon>
        <taxon>Bacillati</taxon>
        <taxon>Bacillota</taxon>
        <taxon>Erysipelotrichia</taxon>
        <taxon>Erysipelotrichales</taxon>
        <taxon>Erysipelotrichaceae</taxon>
        <taxon>Holdemania</taxon>
    </lineage>
</organism>
<evidence type="ECO:0000256" key="5">
    <source>
        <dbReference type="ARBA" id="ARBA00022683"/>
    </source>
</evidence>
<dbReference type="NCBIfam" id="TIGR00830">
    <property type="entry name" value="PTBA"/>
    <property type="match status" value="1"/>
</dbReference>
<evidence type="ECO:0000313" key="8">
    <source>
        <dbReference type="EMBL" id="RGR68690.1"/>
    </source>
</evidence>
<evidence type="ECO:0000313" key="9">
    <source>
        <dbReference type="Proteomes" id="UP000284178"/>
    </source>
</evidence>
<keyword evidence="9" id="KW-1185">Reference proteome</keyword>
<dbReference type="AlphaFoldDB" id="A0A412FKN5"/>
<dbReference type="Proteomes" id="UP000284178">
    <property type="component" value="Unassembled WGS sequence"/>
</dbReference>
<comment type="caution">
    <text evidence="8">The sequence shown here is derived from an EMBL/GenBank/DDBJ whole genome shotgun (WGS) entry which is preliminary data.</text>
</comment>
<dbReference type="Pfam" id="PF00358">
    <property type="entry name" value="PTS_EIIA_1"/>
    <property type="match status" value="1"/>
</dbReference>
<keyword evidence="6" id="KW-0418">Kinase</keyword>
<comment type="subcellular location">
    <subcellularLocation>
        <location evidence="1">Cytoplasm</location>
    </subcellularLocation>
</comment>
<dbReference type="PANTHER" id="PTHR45008">
    <property type="entry name" value="PTS SYSTEM GLUCOSE-SPECIFIC EIIA COMPONENT"/>
    <property type="match status" value="1"/>
</dbReference>
<evidence type="ECO:0000256" key="2">
    <source>
        <dbReference type="ARBA" id="ARBA00022448"/>
    </source>
</evidence>
<gene>
    <name evidence="8" type="ORF">DWY25_15505</name>
</gene>